<evidence type="ECO:0000259" key="4">
    <source>
        <dbReference type="Pfam" id="PF20434"/>
    </source>
</evidence>
<reference evidence="5 6" key="1">
    <citation type="submission" date="2020-04" db="EMBL/GenBank/DDBJ databases">
        <title>Ramlibacter sp. G-1-2-2 isolated from soil.</title>
        <authorList>
            <person name="Dahal R.H."/>
        </authorList>
    </citation>
    <scope>NUCLEOTIDE SEQUENCE [LARGE SCALE GENOMIC DNA]</scope>
    <source>
        <strain evidence="5 6">G-1-2-2</strain>
    </source>
</reference>
<dbReference type="InterPro" id="IPR049492">
    <property type="entry name" value="BD-FAE-like_dom"/>
</dbReference>
<dbReference type="SUPFAM" id="SSF53474">
    <property type="entry name" value="alpha/beta-Hydrolases"/>
    <property type="match status" value="1"/>
</dbReference>
<comment type="caution">
    <text evidence="5">The sequence shown here is derived from an EMBL/GenBank/DDBJ whole genome shotgun (WGS) entry which is preliminary data.</text>
</comment>
<dbReference type="PROSITE" id="PS01173">
    <property type="entry name" value="LIPASE_GDXG_HIS"/>
    <property type="match status" value="1"/>
</dbReference>
<feature type="signal peptide" evidence="3">
    <location>
        <begin position="1"/>
        <end position="23"/>
    </location>
</feature>
<evidence type="ECO:0000313" key="5">
    <source>
        <dbReference type="EMBL" id="NML42227.1"/>
    </source>
</evidence>
<evidence type="ECO:0000313" key="6">
    <source>
        <dbReference type="Proteomes" id="UP000541185"/>
    </source>
</evidence>
<keyword evidence="6" id="KW-1185">Reference proteome</keyword>
<dbReference type="Pfam" id="PF20434">
    <property type="entry name" value="BD-FAE"/>
    <property type="match status" value="1"/>
</dbReference>
<organism evidence="5 6">
    <name type="scientific">Ramlibacter agri</name>
    <dbReference type="NCBI Taxonomy" id="2728837"/>
    <lineage>
        <taxon>Bacteria</taxon>
        <taxon>Pseudomonadati</taxon>
        <taxon>Pseudomonadota</taxon>
        <taxon>Betaproteobacteria</taxon>
        <taxon>Burkholderiales</taxon>
        <taxon>Comamonadaceae</taxon>
        <taxon>Ramlibacter</taxon>
    </lineage>
</organism>
<gene>
    <name evidence="5" type="ORF">HHL11_00605</name>
</gene>
<keyword evidence="3" id="KW-0732">Signal</keyword>
<evidence type="ECO:0000256" key="3">
    <source>
        <dbReference type="SAM" id="SignalP"/>
    </source>
</evidence>
<comment type="similarity">
    <text evidence="1">Belongs to the 'GDXG' lipolytic enzyme family.</text>
</comment>
<dbReference type="Gene3D" id="3.40.50.1820">
    <property type="entry name" value="alpha/beta hydrolase"/>
    <property type="match status" value="1"/>
</dbReference>
<dbReference type="InterPro" id="IPR029058">
    <property type="entry name" value="AB_hydrolase_fold"/>
</dbReference>
<dbReference type="PANTHER" id="PTHR48081">
    <property type="entry name" value="AB HYDROLASE SUPERFAMILY PROTEIN C4A8.06C"/>
    <property type="match status" value="1"/>
</dbReference>
<dbReference type="GO" id="GO:0016787">
    <property type="term" value="F:hydrolase activity"/>
    <property type="evidence" value="ECO:0007669"/>
    <property type="project" value="UniProtKB-KW"/>
</dbReference>
<evidence type="ECO:0000256" key="2">
    <source>
        <dbReference type="ARBA" id="ARBA00022801"/>
    </source>
</evidence>
<evidence type="ECO:0000256" key="1">
    <source>
        <dbReference type="ARBA" id="ARBA00010515"/>
    </source>
</evidence>
<name>A0A848GVS8_9BURK</name>
<sequence>MYRALIAAGTLALSACTALPVTADIPSGPVPSQVPPAIQAELEKLGRVVAPPPTAALYAPLQQKEPYAGVAVTRDERYGPDARHRLDVFTPAAKDGPRPVLVFVHGGAFMGGDKRTGDSPFYDNIMLWAVANGMVGVNMTYRLAPQNQWPAAQQDLAAALRWVRANIVARGGDPERIFLMGHSAGAAHVAQYVGHPEFHVARGGGIAGAIMVSGLFDPSTAEVNPPLQSYFGKDPSKYEAQSALPGMSASKLPMLFAYAELDPSDFHRQAGQVRSALCEAKRCSPLLLLLGHSHMSEIYSINTADHALTDAIRTFVSETPVR</sequence>
<feature type="domain" description="BD-FAE-like" evidence="4">
    <location>
        <begin position="86"/>
        <end position="194"/>
    </location>
</feature>
<dbReference type="InterPro" id="IPR002168">
    <property type="entry name" value="Lipase_GDXG_HIS_AS"/>
</dbReference>
<keyword evidence="2 5" id="KW-0378">Hydrolase</keyword>
<dbReference type="PROSITE" id="PS51257">
    <property type="entry name" value="PROKAR_LIPOPROTEIN"/>
    <property type="match status" value="1"/>
</dbReference>
<protein>
    <submittedName>
        <fullName evidence="5">Alpha/beta hydrolase</fullName>
    </submittedName>
</protein>
<dbReference type="AlphaFoldDB" id="A0A848GVS8"/>
<dbReference type="EMBL" id="JABBFX010000001">
    <property type="protein sequence ID" value="NML42227.1"/>
    <property type="molecule type" value="Genomic_DNA"/>
</dbReference>
<proteinExistence type="inferred from homology"/>
<dbReference type="InterPro" id="IPR050300">
    <property type="entry name" value="GDXG_lipolytic_enzyme"/>
</dbReference>
<accession>A0A848GVS8</accession>
<feature type="chain" id="PRO_5032659501" evidence="3">
    <location>
        <begin position="24"/>
        <end position="322"/>
    </location>
</feature>
<dbReference type="Proteomes" id="UP000541185">
    <property type="component" value="Unassembled WGS sequence"/>
</dbReference>
<dbReference type="RefSeq" id="WP_169416447.1">
    <property type="nucleotide sequence ID" value="NZ_JABBFX010000001.1"/>
</dbReference>